<dbReference type="InterPro" id="IPR021345">
    <property type="entry name" value="DUF2961"/>
</dbReference>
<feature type="region of interest" description="Disordered" evidence="1">
    <location>
        <begin position="45"/>
        <end position="75"/>
    </location>
</feature>
<accession>A0A5C5XXM2</accession>
<evidence type="ECO:0008006" key="5">
    <source>
        <dbReference type="Google" id="ProtNLM"/>
    </source>
</evidence>
<keyword evidence="4" id="KW-1185">Reference proteome</keyword>
<evidence type="ECO:0000313" key="4">
    <source>
        <dbReference type="Proteomes" id="UP000318478"/>
    </source>
</evidence>
<dbReference type="OrthoDB" id="2518538at2"/>
<dbReference type="RefSeq" id="WP_146591570.1">
    <property type="nucleotide sequence ID" value="NZ_SJPO01000016.1"/>
</dbReference>
<dbReference type="Proteomes" id="UP000318478">
    <property type="component" value="Unassembled WGS sequence"/>
</dbReference>
<feature type="region of interest" description="Disordered" evidence="1">
    <location>
        <begin position="366"/>
        <end position="387"/>
    </location>
</feature>
<sequence precursor="true">MRSSLTTLLLFVSLAPTTGPASAQPPEPLALYDLSTPLVSRAVTAENPTGEPGAGGQAASALGPGRKGAPNFRLPAGETHQLCDIEGNGSIRHIWMTGSWQQDDQRRTTVLRSVVLRGYWDGQEHPSIECPIGDFMGGAHSKSVAYQSAAHSVGESAAFNFWLPMPFTSRARLTITNDSDLDVTIYYQVDYTLGDNHPDNVGRMHANFRRANPTTPGEDFELLPKRTGKGRFLGAVMGVRTLHPGWWGEGEMKAYLDGDDKLPTICGTGSEDYVGLSYGMQNTTHRYHGCSLLEKSKAKFPQLDIPQNETVETPAEYISMYRWHLPDPIYWKTECRITIQQIGCCYYERDDDWSTASFWYEPVPSEPLGPFPSNEDRTADLAPLLDP</sequence>
<dbReference type="EMBL" id="SJPO01000016">
    <property type="protein sequence ID" value="TWT66332.1"/>
    <property type="molecule type" value="Genomic_DNA"/>
</dbReference>
<keyword evidence="2" id="KW-0732">Signal</keyword>
<dbReference type="AlphaFoldDB" id="A0A5C5XXM2"/>
<comment type="caution">
    <text evidence="3">The sequence shown here is derived from an EMBL/GenBank/DDBJ whole genome shotgun (WGS) entry which is preliminary data.</text>
</comment>
<reference evidence="3 4" key="1">
    <citation type="submission" date="2019-02" db="EMBL/GenBank/DDBJ databases">
        <title>Deep-cultivation of Planctomycetes and their phenomic and genomic characterization uncovers novel biology.</title>
        <authorList>
            <person name="Wiegand S."/>
            <person name="Jogler M."/>
            <person name="Boedeker C."/>
            <person name="Pinto D."/>
            <person name="Vollmers J."/>
            <person name="Rivas-Marin E."/>
            <person name="Kohn T."/>
            <person name="Peeters S.H."/>
            <person name="Heuer A."/>
            <person name="Rast P."/>
            <person name="Oberbeckmann S."/>
            <person name="Bunk B."/>
            <person name="Jeske O."/>
            <person name="Meyerdierks A."/>
            <person name="Storesund J.E."/>
            <person name="Kallscheuer N."/>
            <person name="Luecker S."/>
            <person name="Lage O.M."/>
            <person name="Pohl T."/>
            <person name="Merkel B.J."/>
            <person name="Hornburger P."/>
            <person name="Mueller R.-W."/>
            <person name="Bruemmer F."/>
            <person name="Labrenz M."/>
            <person name="Spormann A.M."/>
            <person name="Op Den Camp H."/>
            <person name="Overmann J."/>
            <person name="Amann R."/>
            <person name="Jetten M.S.M."/>
            <person name="Mascher T."/>
            <person name="Medema M.H."/>
            <person name="Devos D.P."/>
            <person name="Kaster A.-K."/>
            <person name="Ovreas L."/>
            <person name="Rohde M."/>
            <person name="Galperin M.Y."/>
            <person name="Jogler C."/>
        </authorList>
    </citation>
    <scope>NUCLEOTIDE SEQUENCE [LARGE SCALE GENOMIC DNA]</scope>
    <source>
        <strain evidence="3 4">Pla123a</strain>
    </source>
</reference>
<protein>
    <recommendedName>
        <fullName evidence="5">DUF2961 domain-containing protein</fullName>
    </recommendedName>
</protein>
<name>A0A5C5XXM2_9BACT</name>
<dbReference type="Gene3D" id="2.60.120.1390">
    <property type="match status" value="1"/>
</dbReference>
<evidence type="ECO:0000313" key="3">
    <source>
        <dbReference type="EMBL" id="TWT66332.1"/>
    </source>
</evidence>
<gene>
    <name evidence="3" type="ORF">Pla123a_47260</name>
</gene>
<feature type="signal peptide" evidence="2">
    <location>
        <begin position="1"/>
        <end position="23"/>
    </location>
</feature>
<feature type="chain" id="PRO_5023072759" description="DUF2961 domain-containing protein" evidence="2">
    <location>
        <begin position="24"/>
        <end position="387"/>
    </location>
</feature>
<organism evidence="3 4">
    <name type="scientific">Posidoniimonas polymericola</name>
    <dbReference type="NCBI Taxonomy" id="2528002"/>
    <lineage>
        <taxon>Bacteria</taxon>
        <taxon>Pseudomonadati</taxon>
        <taxon>Planctomycetota</taxon>
        <taxon>Planctomycetia</taxon>
        <taxon>Pirellulales</taxon>
        <taxon>Lacipirellulaceae</taxon>
        <taxon>Posidoniimonas</taxon>
    </lineage>
</organism>
<dbReference type="Pfam" id="PF11175">
    <property type="entry name" value="DUF2961"/>
    <property type="match status" value="1"/>
</dbReference>
<evidence type="ECO:0000256" key="2">
    <source>
        <dbReference type="SAM" id="SignalP"/>
    </source>
</evidence>
<proteinExistence type="predicted"/>
<evidence type="ECO:0000256" key="1">
    <source>
        <dbReference type="SAM" id="MobiDB-lite"/>
    </source>
</evidence>